<proteinExistence type="predicted"/>
<evidence type="ECO:0000313" key="2">
    <source>
        <dbReference type="EMBL" id="BBE08820.1"/>
    </source>
</evidence>
<name>A0A2Z6ETT9_9BURK</name>
<protein>
    <submittedName>
        <fullName evidence="2">DP protein</fullName>
    </submittedName>
</protein>
<dbReference type="KEGG" id="mcys:MCB1EB_0659"/>
<feature type="region of interest" description="Disordered" evidence="1">
    <location>
        <begin position="1"/>
        <end position="32"/>
    </location>
</feature>
<feature type="compositionally biased region" description="Basic and acidic residues" evidence="1">
    <location>
        <begin position="15"/>
        <end position="28"/>
    </location>
</feature>
<sequence>MTRLIDDQETNDADDPYKNGGDKSDHDIISTSTHSSNFLDQHCSLHEGGEDTQNQAQRQDLHQYTNDTATIDTNNASETKTPTESKISDNMDKATMIVTREEKPAQIPVQKLLNEENNYPDFQDAEILLIFNANNHFAATLVKDDENNWYGISNYFSEKIIKLQTNHKNWLDQNILNKEKTKIVYFTQRQLDNIEPITIDELTNSLASLPEQTDQSIIDALGELPSGSICVEQSSTEDEAKWVRSFLENIFFSKELLTNDHIDKLKKAVMHSRAKRQISDDTESFIKEALNSIKDCAPNDESYKAMVNNRRTILYKSFGMIKNHDINTFKIDQIIYNSIVSFYGNPYLSYSPEEENSFVEVANNNKIKRAITDDEDFVIININTP</sequence>
<gene>
    <name evidence="2" type="ORF">MCB1EB_0659</name>
</gene>
<evidence type="ECO:0000256" key="1">
    <source>
        <dbReference type="SAM" id="MobiDB-lite"/>
    </source>
</evidence>
<keyword evidence="3" id="KW-1185">Reference proteome</keyword>
<dbReference type="AlphaFoldDB" id="A0A2Z6ETT9"/>
<organism evidence="2 3">
    <name type="scientific">Mycoavidus cysteinexigens</name>
    <dbReference type="NCBI Taxonomy" id="1553431"/>
    <lineage>
        <taxon>Bacteria</taxon>
        <taxon>Pseudomonadati</taxon>
        <taxon>Pseudomonadota</taxon>
        <taxon>Betaproteobacteria</taxon>
        <taxon>Burkholderiales</taxon>
        <taxon>Burkholderiaceae</taxon>
        <taxon>Mycoavidus</taxon>
    </lineage>
</organism>
<evidence type="ECO:0000313" key="3">
    <source>
        <dbReference type="Proteomes" id="UP000282597"/>
    </source>
</evidence>
<reference evidence="2 3" key="1">
    <citation type="journal article" date="2018" name="Microbes Environ.">
        <title>Comparative Genomic Insights into Endofungal Lifestyles of Two Bacterial Endosymbionts, Mycoavidus cysteinexigens and Burkholderia rhizoxinica.</title>
        <authorList>
            <person name="Sharmin D."/>
            <person name="Guo Y."/>
            <person name="Nishizawa T."/>
            <person name="Ohshima S."/>
            <person name="Sato Y."/>
            <person name="Takashima Y."/>
            <person name="Narisawa K."/>
            <person name="Ohta H."/>
        </authorList>
    </citation>
    <scope>NUCLEOTIDE SEQUENCE [LARGE SCALE GENOMIC DNA]</scope>
    <source>
        <strain evidence="2 3">B1-EB</strain>
    </source>
</reference>
<dbReference type="EMBL" id="AP018150">
    <property type="protein sequence ID" value="BBE08820.1"/>
    <property type="molecule type" value="Genomic_DNA"/>
</dbReference>
<accession>A0A2Z6ETT9</accession>
<dbReference type="Proteomes" id="UP000282597">
    <property type="component" value="Chromosome"/>
</dbReference>